<proteinExistence type="predicted"/>
<dbReference type="InterPro" id="IPR052925">
    <property type="entry name" value="Phage_Integrase-like_Recomb"/>
</dbReference>
<dbReference type="Gene3D" id="1.10.443.10">
    <property type="entry name" value="Intergrase catalytic core"/>
    <property type="match status" value="1"/>
</dbReference>
<organism evidence="4 5">
    <name type="scientific">Hypholoma sublateritium (strain FD-334 SS-4)</name>
    <dbReference type="NCBI Taxonomy" id="945553"/>
    <lineage>
        <taxon>Eukaryota</taxon>
        <taxon>Fungi</taxon>
        <taxon>Dikarya</taxon>
        <taxon>Basidiomycota</taxon>
        <taxon>Agaricomycotina</taxon>
        <taxon>Agaricomycetes</taxon>
        <taxon>Agaricomycetidae</taxon>
        <taxon>Agaricales</taxon>
        <taxon>Agaricineae</taxon>
        <taxon>Strophariaceae</taxon>
        <taxon>Hypholoma</taxon>
    </lineage>
</organism>
<dbReference type="OrthoDB" id="3254696at2759"/>
<dbReference type="InterPro" id="IPR010998">
    <property type="entry name" value="Integrase_recombinase_N"/>
</dbReference>
<dbReference type="GO" id="GO:0003677">
    <property type="term" value="F:DNA binding"/>
    <property type="evidence" value="ECO:0007669"/>
    <property type="project" value="UniProtKB-KW"/>
</dbReference>
<dbReference type="EMBL" id="KN817611">
    <property type="protein sequence ID" value="KJA17009.1"/>
    <property type="molecule type" value="Genomic_DNA"/>
</dbReference>
<dbReference type="SUPFAM" id="SSF47823">
    <property type="entry name" value="lambda integrase-like, N-terminal domain"/>
    <property type="match status" value="1"/>
</dbReference>
<dbReference type="Gene3D" id="1.10.150.130">
    <property type="match status" value="1"/>
</dbReference>
<evidence type="ECO:0008006" key="6">
    <source>
        <dbReference type="Google" id="ProtNLM"/>
    </source>
</evidence>
<dbReference type="PANTHER" id="PTHR34605">
    <property type="entry name" value="PHAGE_INTEGRASE DOMAIN-CONTAINING PROTEIN"/>
    <property type="match status" value="1"/>
</dbReference>
<protein>
    <recommendedName>
        <fullName evidence="6">Core-binding (CB) domain-containing protein</fullName>
    </recommendedName>
</protein>
<keyword evidence="5" id="KW-1185">Reference proteome</keyword>
<name>A0A0D2ND37_HYPSF</name>
<dbReference type="GO" id="GO:0006310">
    <property type="term" value="P:DNA recombination"/>
    <property type="evidence" value="ECO:0007669"/>
    <property type="project" value="UniProtKB-KW"/>
</dbReference>
<evidence type="ECO:0000313" key="5">
    <source>
        <dbReference type="Proteomes" id="UP000054270"/>
    </source>
</evidence>
<keyword evidence="2" id="KW-0233">DNA recombination</keyword>
<sequence>MRAPDAVSVLGGVADSIPTNKDTLLLPRAQTLSVAHKLHFPPHPPPQSVPAVVRLQSSFITSSSHSLTAPAQTTDNTVPLSKHAREKMKLALSHGWASSTLKGYDSNVKHFLRWCDEERVPEHLQFPTHEFVLCAFAATDVGRYGGGTARKKISAMKAWHAAQNVQWNGSKRLSYVLSGVDRLAPESAKLPPRPPISAQMLHILAESLDVSSTFDAAVLACSLVAFWGQCRLGELLSTNGRNFATSSIPARKHLRVSRKNTPSSVRILHLPRTKTQQVRGEDVILVHQSNGLDPILALSRHLQLNNAPLTAPLFAYRSEKANGNLRVLTKAAFLARCNEIWSAHGFPTSTGHSFRIGGTTELLLAGVSPKILLFIRSILKLQLLDPEFPLLGASPSANAIGCAGLGDPMTFASALRHALARIARARTSPPPYDMAGLFMYHEELQEIGQASHAVPSAARRRADLFGVNDTIDQSSATRNKASISSDNSAMTRGLRVHGRRFTRVYVWPMPLFPSQHLISLSSPRLSPYIGHSTPHTHPYTRVRRSPPARPLGLTLSAPTCLPAPRAAPVRAPVSAQHPEMDVTSPVPTAPRACRNRGSSELPIRVALLGAARRAVAPAVLTPPVRYLPLRSVDPRGCFCASAAPRPEPEVYLDVPAPLLPAGDMFSNTGTSGASRLLADIPNRLPVALLRHDLSAL</sequence>
<dbReference type="GO" id="GO:0015074">
    <property type="term" value="P:DNA integration"/>
    <property type="evidence" value="ECO:0007669"/>
    <property type="project" value="InterPro"/>
</dbReference>
<reference evidence="5" key="1">
    <citation type="submission" date="2014-04" db="EMBL/GenBank/DDBJ databases">
        <title>Evolutionary Origins and Diversification of the Mycorrhizal Mutualists.</title>
        <authorList>
            <consortium name="DOE Joint Genome Institute"/>
            <consortium name="Mycorrhizal Genomics Consortium"/>
            <person name="Kohler A."/>
            <person name="Kuo A."/>
            <person name="Nagy L.G."/>
            <person name="Floudas D."/>
            <person name="Copeland A."/>
            <person name="Barry K.W."/>
            <person name="Cichocki N."/>
            <person name="Veneault-Fourrey C."/>
            <person name="LaButti K."/>
            <person name="Lindquist E.A."/>
            <person name="Lipzen A."/>
            <person name="Lundell T."/>
            <person name="Morin E."/>
            <person name="Murat C."/>
            <person name="Riley R."/>
            <person name="Ohm R."/>
            <person name="Sun H."/>
            <person name="Tunlid A."/>
            <person name="Henrissat B."/>
            <person name="Grigoriev I.V."/>
            <person name="Hibbett D.S."/>
            <person name="Martin F."/>
        </authorList>
    </citation>
    <scope>NUCLEOTIDE SEQUENCE [LARGE SCALE GENOMIC DNA]</scope>
    <source>
        <strain evidence="5">FD-334 SS-4</strain>
    </source>
</reference>
<dbReference type="InterPro" id="IPR011010">
    <property type="entry name" value="DNA_brk_join_enz"/>
</dbReference>
<dbReference type="SUPFAM" id="SSF56349">
    <property type="entry name" value="DNA breaking-rejoining enzymes"/>
    <property type="match status" value="1"/>
</dbReference>
<evidence type="ECO:0000256" key="2">
    <source>
        <dbReference type="ARBA" id="ARBA00023172"/>
    </source>
</evidence>
<accession>A0A0D2ND37</accession>
<evidence type="ECO:0000256" key="1">
    <source>
        <dbReference type="ARBA" id="ARBA00023125"/>
    </source>
</evidence>
<feature type="region of interest" description="Disordered" evidence="3">
    <location>
        <begin position="575"/>
        <end position="595"/>
    </location>
</feature>
<evidence type="ECO:0000256" key="3">
    <source>
        <dbReference type="SAM" id="MobiDB-lite"/>
    </source>
</evidence>
<dbReference type="AlphaFoldDB" id="A0A0D2ND37"/>
<dbReference type="PANTHER" id="PTHR34605:SF3">
    <property type="entry name" value="P CELL-TYPE AGGLUTINATION PROTEIN MAP4-LIKE-RELATED"/>
    <property type="match status" value="1"/>
</dbReference>
<gene>
    <name evidence="4" type="ORF">HYPSUDRAFT_206569</name>
</gene>
<dbReference type="STRING" id="945553.A0A0D2ND37"/>
<dbReference type="InterPro" id="IPR013762">
    <property type="entry name" value="Integrase-like_cat_sf"/>
</dbReference>
<keyword evidence="1" id="KW-0238">DNA-binding</keyword>
<evidence type="ECO:0000313" key="4">
    <source>
        <dbReference type="EMBL" id="KJA17009.1"/>
    </source>
</evidence>
<dbReference type="Proteomes" id="UP000054270">
    <property type="component" value="Unassembled WGS sequence"/>
</dbReference>